<dbReference type="RefSeq" id="WP_004030543.1">
    <property type="nucleotide sequence ID" value="NZ_AMPO01000004.1"/>
</dbReference>
<dbReference type="Proteomes" id="UP000007360">
    <property type="component" value="Unassembled WGS sequence"/>
</dbReference>
<keyword evidence="2" id="KW-1185">Reference proteome</keyword>
<dbReference type="EMBL" id="AMPO01000004">
    <property type="protein sequence ID" value="EKF86080.1"/>
    <property type="molecule type" value="Genomic_DNA"/>
</dbReference>
<protein>
    <submittedName>
        <fullName evidence="1">Uncharacterized protein</fullName>
    </submittedName>
</protein>
<proteinExistence type="predicted"/>
<evidence type="ECO:0000313" key="1">
    <source>
        <dbReference type="EMBL" id="EKF86080.1"/>
    </source>
</evidence>
<name>K2RTF8_METFP</name>
<dbReference type="AlphaFoldDB" id="K2RTF8"/>
<reference evidence="1 2" key="1">
    <citation type="journal article" date="2012" name="J. Bacteriol.">
        <title>Draft genome sequence of Methanobacterium formicicum DSM 3637, an archaebacterium isolated from the methane producer amoeba Pelomyxa palustris.</title>
        <authorList>
            <person name="Gutierrez G."/>
        </authorList>
    </citation>
    <scope>NUCLEOTIDE SEQUENCE [LARGE SCALE GENOMIC DNA]</scope>
    <source>
        <strain evidence="2">DSM 3637 / PP1</strain>
    </source>
</reference>
<dbReference type="OrthoDB" id="73155at2157"/>
<organism evidence="1 2">
    <name type="scientific">Methanobacterium formicicum (strain DSM 3637 / PP1)</name>
    <dbReference type="NCBI Taxonomy" id="1204725"/>
    <lineage>
        <taxon>Archaea</taxon>
        <taxon>Methanobacteriati</taxon>
        <taxon>Methanobacteriota</taxon>
        <taxon>Methanomada group</taxon>
        <taxon>Methanobacteria</taxon>
        <taxon>Methanobacteriales</taxon>
        <taxon>Methanobacteriaceae</taxon>
        <taxon>Methanobacterium</taxon>
    </lineage>
</organism>
<sequence>MNLKSEGCLLAYYSCEGDNIVSGKIVNLPICNPEVTAKMIQEITDIHVSSNGAENSYPVDCTEITNGYMNELFLFLKFNQE</sequence>
<evidence type="ECO:0000313" key="2">
    <source>
        <dbReference type="Proteomes" id="UP000007360"/>
    </source>
</evidence>
<comment type="caution">
    <text evidence="1">The sequence shown here is derived from an EMBL/GenBank/DDBJ whole genome shotgun (WGS) entry which is preliminary data.</text>
</comment>
<gene>
    <name evidence="1" type="ORF">A994_06331</name>
</gene>
<accession>K2RTF8</accession>
<dbReference type="PATRIC" id="fig|1204725.3.peg.1271"/>